<keyword evidence="1" id="KW-0732">Signal</keyword>
<dbReference type="AlphaFoldDB" id="A0A5N5MR00"/>
<gene>
    <name evidence="2" type="ORF">DKX38_008509</name>
</gene>
<comment type="caution">
    <text evidence="2">The sequence shown here is derived from an EMBL/GenBank/DDBJ whole genome shotgun (WGS) entry which is preliminary data.</text>
</comment>
<dbReference type="Proteomes" id="UP000326939">
    <property type="component" value="Chromosome 5"/>
</dbReference>
<evidence type="ECO:0000256" key="1">
    <source>
        <dbReference type="SAM" id="SignalP"/>
    </source>
</evidence>
<dbReference type="PANTHER" id="PTHR38396">
    <property type="entry name" value="TRANSMEMBRANE PROTEIN"/>
    <property type="match status" value="1"/>
</dbReference>
<keyword evidence="3" id="KW-1185">Reference proteome</keyword>
<protein>
    <submittedName>
        <fullName evidence="2">Uncharacterized protein</fullName>
    </submittedName>
</protein>
<evidence type="ECO:0000313" key="2">
    <source>
        <dbReference type="EMBL" id="KAB5557600.1"/>
    </source>
</evidence>
<evidence type="ECO:0000313" key="3">
    <source>
        <dbReference type="Proteomes" id="UP000326939"/>
    </source>
</evidence>
<sequence>MSGRIFLVIFFFWALLAIVTPTLVHLSESSKPYFDDVEKSEGLLKVRRMLRNLEKQPTIEEIAPAPVFLAPTPAPAPEPDSGIREAILKRVLKNR</sequence>
<feature type="chain" id="PRO_5024305621" evidence="1">
    <location>
        <begin position="30"/>
        <end position="95"/>
    </location>
</feature>
<proteinExistence type="predicted"/>
<feature type="signal peptide" evidence="1">
    <location>
        <begin position="1"/>
        <end position="29"/>
    </location>
</feature>
<dbReference type="EMBL" id="VDCV01000005">
    <property type="protein sequence ID" value="KAB5557600.1"/>
    <property type="molecule type" value="Genomic_DNA"/>
</dbReference>
<name>A0A5N5MR00_9ROSI</name>
<reference evidence="3" key="1">
    <citation type="journal article" date="2019" name="Gigascience">
        <title>De novo genome assembly of the endangered Acer yangbiense, a plant species with extremely small populations endemic to Yunnan Province, China.</title>
        <authorList>
            <person name="Yang J."/>
            <person name="Wariss H.M."/>
            <person name="Tao L."/>
            <person name="Zhang R."/>
            <person name="Yun Q."/>
            <person name="Hollingsworth P."/>
            <person name="Dao Z."/>
            <person name="Luo G."/>
            <person name="Guo H."/>
            <person name="Ma Y."/>
            <person name="Sun W."/>
        </authorList>
    </citation>
    <scope>NUCLEOTIDE SEQUENCE [LARGE SCALE GENOMIC DNA]</scope>
    <source>
        <strain evidence="3">cv. br00</strain>
    </source>
</reference>
<organism evidence="2 3">
    <name type="scientific">Salix brachista</name>
    <dbReference type="NCBI Taxonomy" id="2182728"/>
    <lineage>
        <taxon>Eukaryota</taxon>
        <taxon>Viridiplantae</taxon>
        <taxon>Streptophyta</taxon>
        <taxon>Embryophyta</taxon>
        <taxon>Tracheophyta</taxon>
        <taxon>Spermatophyta</taxon>
        <taxon>Magnoliopsida</taxon>
        <taxon>eudicotyledons</taxon>
        <taxon>Gunneridae</taxon>
        <taxon>Pentapetalae</taxon>
        <taxon>rosids</taxon>
        <taxon>fabids</taxon>
        <taxon>Malpighiales</taxon>
        <taxon>Salicaceae</taxon>
        <taxon>Saliceae</taxon>
        <taxon>Salix</taxon>
    </lineage>
</organism>
<dbReference type="PANTHER" id="PTHR38396:SF1">
    <property type="entry name" value="TRANSMEMBRANE PROTEIN"/>
    <property type="match status" value="1"/>
</dbReference>
<accession>A0A5N5MR00</accession>